<evidence type="ECO:0000256" key="5">
    <source>
        <dbReference type="ARBA" id="ARBA00022801"/>
    </source>
</evidence>
<organism evidence="9 10">
    <name type="scientific">Clostridium homopropionicum DSM 5847</name>
    <dbReference type="NCBI Taxonomy" id="1121318"/>
    <lineage>
        <taxon>Bacteria</taxon>
        <taxon>Bacillati</taxon>
        <taxon>Bacillota</taxon>
        <taxon>Clostridia</taxon>
        <taxon>Eubacteriales</taxon>
        <taxon>Clostridiaceae</taxon>
        <taxon>Clostridium</taxon>
    </lineage>
</organism>
<evidence type="ECO:0000256" key="3">
    <source>
        <dbReference type="ARBA" id="ARBA00022670"/>
    </source>
</evidence>
<dbReference type="STRING" id="36844.SAMN04488501_103195"/>
<dbReference type="GO" id="GO:0016020">
    <property type="term" value="C:membrane"/>
    <property type="evidence" value="ECO:0007669"/>
    <property type="project" value="InterPro"/>
</dbReference>
<feature type="transmembrane region" description="Helical" evidence="8">
    <location>
        <begin position="55"/>
        <end position="73"/>
    </location>
</feature>
<dbReference type="PATRIC" id="fig|1121318.3.peg.812"/>
<evidence type="ECO:0000256" key="6">
    <source>
        <dbReference type="ARBA" id="ARBA00022989"/>
    </source>
</evidence>
<dbReference type="AlphaFoldDB" id="A0A0L6ZCH1"/>
<evidence type="ECO:0000256" key="7">
    <source>
        <dbReference type="ARBA" id="ARBA00023136"/>
    </source>
</evidence>
<sequence length="214" mass="24566">MRFVNKLSYACANHFMNILEEDHKKRAIYYFAFQVFIGALVKGIVLVSLGIALNMLLQLGLIVIIFCSLRLIAGGYHMDTYGKCLFVSMMLYVSAGIIAKYTYSYWSVQALAILIVFTLVYALYCIIKYAPKDTPNKPITDPEDIKKFKLLSLIYISIWTIFVILLLVYNNVMFVLCISFGVLLEMFTLTPLGHKFFDWVKGSLTKDKKRICRN</sequence>
<gene>
    <name evidence="9" type="primary">agrB_1</name>
    <name evidence="9" type="ORF">CLHOM_08070</name>
</gene>
<comment type="caution">
    <text evidence="9">The sequence shown here is derived from an EMBL/GenBank/DDBJ whole genome shotgun (WGS) entry which is preliminary data.</text>
</comment>
<keyword evidence="4 8" id="KW-0812">Transmembrane</keyword>
<name>A0A0L6ZCH1_9CLOT</name>
<dbReference type="GO" id="GO:0008233">
    <property type="term" value="F:peptidase activity"/>
    <property type="evidence" value="ECO:0007669"/>
    <property type="project" value="UniProtKB-KW"/>
</dbReference>
<keyword evidence="7 8" id="KW-0472">Membrane</keyword>
<feature type="transmembrane region" description="Helical" evidence="8">
    <location>
        <begin position="27"/>
        <end position="49"/>
    </location>
</feature>
<dbReference type="InterPro" id="IPR006741">
    <property type="entry name" value="AgrB"/>
</dbReference>
<reference evidence="10" key="1">
    <citation type="submission" date="2015-08" db="EMBL/GenBank/DDBJ databases">
        <title>Genome sequence of the strict anaerobe Clostridium homopropionicum LuHBu1 (DSM 5847T).</title>
        <authorList>
            <person name="Poehlein A."/>
            <person name="Beck M."/>
            <person name="Schiel-Bengelsdorf B."/>
            <person name="Bengelsdorf F.R."/>
            <person name="Daniel R."/>
            <person name="Duerre P."/>
        </authorList>
    </citation>
    <scope>NUCLEOTIDE SEQUENCE [LARGE SCALE GENOMIC DNA]</scope>
    <source>
        <strain evidence="10">DSM 5847</strain>
    </source>
</reference>
<proteinExistence type="predicted"/>
<dbReference type="RefSeq" id="WP_052220397.1">
    <property type="nucleotide sequence ID" value="NZ_LHUR01000012.1"/>
</dbReference>
<feature type="transmembrane region" description="Helical" evidence="8">
    <location>
        <begin position="109"/>
        <end position="127"/>
    </location>
</feature>
<evidence type="ECO:0000256" key="2">
    <source>
        <dbReference type="ARBA" id="ARBA00022654"/>
    </source>
</evidence>
<dbReference type="GO" id="GO:0009372">
    <property type="term" value="P:quorum sensing"/>
    <property type="evidence" value="ECO:0007669"/>
    <property type="project" value="UniProtKB-KW"/>
</dbReference>
<keyword evidence="2" id="KW-0673">Quorum sensing</keyword>
<evidence type="ECO:0000256" key="4">
    <source>
        <dbReference type="ARBA" id="ARBA00022692"/>
    </source>
</evidence>
<dbReference type="Proteomes" id="UP000037043">
    <property type="component" value="Unassembled WGS sequence"/>
</dbReference>
<evidence type="ECO:0000313" key="9">
    <source>
        <dbReference type="EMBL" id="KOA20665.1"/>
    </source>
</evidence>
<dbReference type="GO" id="GO:0006508">
    <property type="term" value="P:proteolysis"/>
    <property type="evidence" value="ECO:0007669"/>
    <property type="project" value="UniProtKB-KW"/>
</dbReference>
<dbReference type="Pfam" id="PF04647">
    <property type="entry name" value="AgrB"/>
    <property type="match status" value="1"/>
</dbReference>
<dbReference type="SMART" id="SM00793">
    <property type="entry name" value="AgrB"/>
    <property type="match status" value="1"/>
</dbReference>
<evidence type="ECO:0000256" key="1">
    <source>
        <dbReference type="ARBA" id="ARBA00022475"/>
    </source>
</evidence>
<accession>A0A0L6ZCH1</accession>
<keyword evidence="5" id="KW-0378">Hydrolase</keyword>
<keyword evidence="10" id="KW-1185">Reference proteome</keyword>
<feature type="transmembrane region" description="Helical" evidence="8">
    <location>
        <begin position="148"/>
        <end position="167"/>
    </location>
</feature>
<keyword evidence="3" id="KW-0645">Protease</keyword>
<evidence type="ECO:0000256" key="8">
    <source>
        <dbReference type="SAM" id="Phobius"/>
    </source>
</evidence>
<evidence type="ECO:0000313" key="10">
    <source>
        <dbReference type="Proteomes" id="UP000037043"/>
    </source>
</evidence>
<dbReference type="EMBL" id="LHUR01000012">
    <property type="protein sequence ID" value="KOA20665.1"/>
    <property type="molecule type" value="Genomic_DNA"/>
</dbReference>
<feature type="transmembrane region" description="Helical" evidence="8">
    <location>
        <begin position="85"/>
        <end position="103"/>
    </location>
</feature>
<keyword evidence="6 8" id="KW-1133">Transmembrane helix</keyword>
<keyword evidence="1" id="KW-1003">Cell membrane</keyword>
<protein>
    <submittedName>
        <fullName evidence="9">Accessory regulator protein B</fullName>
    </submittedName>
</protein>
<feature type="transmembrane region" description="Helical" evidence="8">
    <location>
        <begin position="173"/>
        <end position="192"/>
    </location>
</feature>